<feature type="transmembrane region" description="Helical" evidence="1">
    <location>
        <begin position="57"/>
        <end position="79"/>
    </location>
</feature>
<keyword evidence="3" id="KW-1185">Reference proteome</keyword>
<keyword evidence="1" id="KW-0472">Membrane</keyword>
<name>A0ABT1PZD7_9ACTN</name>
<evidence type="ECO:0000313" key="2">
    <source>
        <dbReference type="EMBL" id="MCQ4082989.1"/>
    </source>
</evidence>
<reference evidence="2" key="1">
    <citation type="submission" date="2022-06" db="EMBL/GenBank/DDBJ databases">
        <title>Draft genome sequence of Streptomyces sp. RB6PN25 isolated from peat swamp forest in Thailand.</title>
        <authorList>
            <person name="Duangmal K."/>
            <person name="Klaysubun C."/>
        </authorList>
    </citation>
    <scope>NUCLEOTIDE SEQUENCE</scope>
    <source>
        <strain evidence="2">RB6PN25</strain>
    </source>
</reference>
<feature type="transmembrane region" description="Helical" evidence="1">
    <location>
        <begin position="6"/>
        <end position="22"/>
    </location>
</feature>
<comment type="caution">
    <text evidence="2">The sequence shown here is derived from an EMBL/GenBank/DDBJ whole genome shotgun (WGS) entry which is preliminary data.</text>
</comment>
<sequence>MSGLVDAVVIVAVVALVLARQLRPQAISGNRKWWVLPAVLVFVSLRQSGVVDPHHEAASVALLAAEVLVGVGMGAVWAYTTRIWRDDNGTVWSKGTKATAAAWIGAIAIRFGLAGAGMAIGVHQGSGATMLALAATLLVRSGGVVWRARELQPAYALTAVP</sequence>
<proteinExistence type="predicted"/>
<feature type="transmembrane region" description="Helical" evidence="1">
    <location>
        <begin position="128"/>
        <end position="146"/>
    </location>
</feature>
<dbReference type="EMBL" id="JANFNG010000017">
    <property type="protein sequence ID" value="MCQ4082989.1"/>
    <property type="molecule type" value="Genomic_DNA"/>
</dbReference>
<evidence type="ECO:0000256" key="1">
    <source>
        <dbReference type="SAM" id="Phobius"/>
    </source>
</evidence>
<feature type="transmembrane region" description="Helical" evidence="1">
    <location>
        <begin position="34"/>
        <end position="51"/>
    </location>
</feature>
<keyword evidence="1" id="KW-1133">Transmembrane helix</keyword>
<dbReference type="RefSeq" id="WP_255921892.1">
    <property type="nucleotide sequence ID" value="NZ_JANFNG010000017.1"/>
</dbReference>
<dbReference type="Proteomes" id="UP001057702">
    <property type="component" value="Unassembled WGS sequence"/>
</dbReference>
<accession>A0ABT1PZD7</accession>
<gene>
    <name evidence="2" type="ORF">NGB36_20880</name>
</gene>
<feature type="transmembrane region" description="Helical" evidence="1">
    <location>
        <begin position="100"/>
        <end position="122"/>
    </location>
</feature>
<organism evidence="2 3">
    <name type="scientific">Streptomyces humicola</name>
    <dbReference type="NCBI Taxonomy" id="2953240"/>
    <lineage>
        <taxon>Bacteria</taxon>
        <taxon>Bacillati</taxon>
        <taxon>Actinomycetota</taxon>
        <taxon>Actinomycetes</taxon>
        <taxon>Kitasatosporales</taxon>
        <taxon>Streptomycetaceae</taxon>
        <taxon>Streptomyces</taxon>
    </lineage>
</organism>
<evidence type="ECO:0000313" key="3">
    <source>
        <dbReference type="Proteomes" id="UP001057702"/>
    </source>
</evidence>
<keyword evidence="1" id="KW-0812">Transmembrane</keyword>
<protein>
    <submittedName>
        <fullName evidence="2">DUF1453 family protein</fullName>
    </submittedName>
</protein>